<dbReference type="EMBL" id="KI392567">
    <property type="protein sequence ID" value="ERN13615.1"/>
    <property type="molecule type" value="Genomic_DNA"/>
</dbReference>
<evidence type="ECO:0000256" key="8">
    <source>
        <dbReference type="RuleBase" id="RU366017"/>
    </source>
</evidence>
<sequence length="539" mass="61805">MAVDEEEDFNFHIIRCPFPPEGSNSSLSRVPISKVERGGAADRIFEGERPIKAYNWDSLVYEALLDGDTTLVFVKGLNLRPERLSDPSRFTCVFGYDFSNPKLLLRTKVLSAAQEIIRCKTPLSLLRNPEKLESIKVSIEIRSLRSRVSSTHTTTILPSFANIKHISGIDSFSGNGGENGLNSLWGSTERLGKSFTEKREDSWMENGVDYRYKGRKFGEKGAKRVKMVRGLTERKPKYSVCMCTMMWNQAQFIKEWVMYHTRIGVERFFIYDNNSDDNLDAVVRALRAHNVSRRAWPWVKTQEAGFAHCALKARFLCSWLAFLDVDEFLFLKNPNITKTTNPNTTKPKNRNINTDIEASKPMQSILVSRAPNVGEVRIPCHSFGPSGHVQAPSHGVTVSYTCRLGAPERHKSVIRPRAVNQSMINIVHHFHLGLAFRFEDMGRGEGVVNHYKYQAWDVFQRKFYRRVATYVPDWGEKEGVGSRDRAPGLGTTPEEPKGWANKFCEVRDTGLREWVKREMRDQRTGRLPWEEDEEKFLER</sequence>
<evidence type="ECO:0000256" key="2">
    <source>
        <dbReference type="ARBA" id="ARBA00007647"/>
    </source>
</evidence>
<dbReference type="HOGENOM" id="CLU_022851_0_0_1"/>
<keyword evidence="5" id="KW-0812">Transmembrane</keyword>
<evidence type="ECO:0000256" key="9">
    <source>
        <dbReference type="SAM" id="MobiDB-lite"/>
    </source>
</evidence>
<dbReference type="EC" id="2.4.1.-" evidence="8"/>
<dbReference type="GO" id="GO:0005737">
    <property type="term" value="C:cytoplasm"/>
    <property type="evidence" value="ECO:0000318"/>
    <property type="project" value="GO_Central"/>
</dbReference>
<evidence type="ECO:0000256" key="3">
    <source>
        <dbReference type="ARBA" id="ARBA00022676"/>
    </source>
</evidence>
<feature type="compositionally biased region" description="Basic and acidic residues" evidence="9">
    <location>
        <begin position="477"/>
        <end position="486"/>
    </location>
</feature>
<keyword evidence="3 8" id="KW-0328">Glycosyltransferase</keyword>
<evidence type="ECO:0000256" key="7">
    <source>
        <dbReference type="ARBA" id="ARBA00023136"/>
    </source>
</evidence>
<keyword evidence="11" id="KW-1185">Reference proteome</keyword>
<proteinExistence type="inferred from homology"/>
<evidence type="ECO:0000256" key="6">
    <source>
        <dbReference type="ARBA" id="ARBA00022989"/>
    </source>
</evidence>
<comment type="subcellular location">
    <subcellularLocation>
        <location evidence="1">Membrane</location>
        <topology evidence="1">Single-pass membrane protein</topology>
    </subcellularLocation>
</comment>
<comment type="similarity">
    <text evidence="2 8">Belongs to the glycosyltransferase 92 family.</text>
</comment>
<dbReference type="GO" id="GO:0016020">
    <property type="term" value="C:membrane"/>
    <property type="evidence" value="ECO:0007669"/>
    <property type="project" value="UniProtKB-SubCell"/>
</dbReference>
<dbReference type="eggNOG" id="KOG4159">
    <property type="taxonomic scope" value="Eukaryota"/>
</dbReference>
<evidence type="ECO:0000256" key="1">
    <source>
        <dbReference type="ARBA" id="ARBA00004167"/>
    </source>
</evidence>
<organism evidence="10 11">
    <name type="scientific">Amborella trichopoda</name>
    <dbReference type="NCBI Taxonomy" id="13333"/>
    <lineage>
        <taxon>Eukaryota</taxon>
        <taxon>Viridiplantae</taxon>
        <taxon>Streptophyta</taxon>
        <taxon>Embryophyta</taxon>
        <taxon>Tracheophyta</taxon>
        <taxon>Spermatophyta</taxon>
        <taxon>Magnoliopsida</taxon>
        <taxon>Amborellales</taxon>
        <taxon>Amborellaceae</taxon>
        <taxon>Amborella</taxon>
    </lineage>
</organism>
<name>W1Q0R3_AMBTC</name>
<dbReference type="Gramene" id="ERN13615">
    <property type="protein sequence ID" value="ERN13615"/>
    <property type="gene ID" value="AMTR_s00049p00072650"/>
</dbReference>
<keyword evidence="6" id="KW-1133">Transmembrane helix</keyword>
<dbReference type="AlphaFoldDB" id="W1Q0R3"/>
<evidence type="ECO:0000313" key="10">
    <source>
        <dbReference type="EMBL" id="ERN13615.1"/>
    </source>
</evidence>
<dbReference type="PANTHER" id="PTHR21461">
    <property type="entry name" value="GLYCOSYLTRANSFERASE FAMILY 92 PROTEIN"/>
    <property type="match status" value="1"/>
</dbReference>
<dbReference type="InterPro" id="IPR008166">
    <property type="entry name" value="Glyco_transf_92"/>
</dbReference>
<dbReference type="Proteomes" id="UP000017836">
    <property type="component" value="Unassembled WGS sequence"/>
</dbReference>
<dbReference type="PANTHER" id="PTHR21461:SF55">
    <property type="entry name" value="GLYCOSYLTRANSFERASE FAMILY 92 PROTEIN"/>
    <property type="match status" value="1"/>
</dbReference>
<evidence type="ECO:0000256" key="4">
    <source>
        <dbReference type="ARBA" id="ARBA00022679"/>
    </source>
</evidence>
<dbReference type="Pfam" id="PF01697">
    <property type="entry name" value="Glyco_transf_92"/>
    <property type="match status" value="1"/>
</dbReference>
<dbReference type="OMA" id="MYHTRIG"/>
<evidence type="ECO:0000256" key="5">
    <source>
        <dbReference type="ARBA" id="ARBA00022692"/>
    </source>
</evidence>
<gene>
    <name evidence="10" type="ORF">AMTR_s00049p00072650</name>
</gene>
<evidence type="ECO:0000313" key="11">
    <source>
        <dbReference type="Proteomes" id="UP000017836"/>
    </source>
</evidence>
<reference evidence="11" key="1">
    <citation type="journal article" date="2013" name="Science">
        <title>The Amborella genome and the evolution of flowering plants.</title>
        <authorList>
            <consortium name="Amborella Genome Project"/>
        </authorList>
    </citation>
    <scope>NUCLEOTIDE SEQUENCE [LARGE SCALE GENOMIC DNA]</scope>
</reference>
<keyword evidence="4 8" id="KW-0808">Transferase</keyword>
<protein>
    <recommendedName>
        <fullName evidence="8">Glycosyltransferase family 92 protein</fullName>
        <ecNumber evidence="8">2.4.1.-</ecNumber>
    </recommendedName>
</protein>
<accession>W1Q0R3</accession>
<dbReference type="GO" id="GO:0016757">
    <property type="term" value="F:glycosyltransferase activity"/>
    <property type="evidence" value="ECO:0000318"/>
    <property type="project" value="GO_Central"/>
</dbReference>
<dbReference type="STRING" id="13333.W1Q0R3"/>
<keyword evidence="7" id="KW-0472">Membrane</keyword>
<feature type="region of interest" description="Disordered" evidence="9">
    <location>
        <begin position="477"/>
        <end position="500"/>
    </location>
</feature>